<proteinExistence type="inferred from homology"/>
<dbReference type="SUPFAM" id="SSF49764">
    <property type="entry name" value="HSP20-like chaperones"/>
    <property type="match status" value="1"/>
</dbReference>
<dbReference type="InterPro" id="IPR008978">
    <property type="entry name" value="HSP20-like_chaperone"/>
</dbReference>
<dbReference type="EMBL" id="JANUCT010000015">
    <property type="protein sequence ID" value="MCS3904062.1"/>
    <property type="molecule type" value="Genomic_DNA"/>
</dbReference>
<evidence type="ECO:0000313" key="5">
    <source>
        <dbReference type="Proteomes" id="UP001204445"/>
    </source>
</evidence>
<evidence type="ECO:0000256" key="1">
    <source>
        <dbReference type="PROSITE-ProRule" id="PRU00285"/>
    </source>
</evidence>
<dbReference type="RefSeq" id="WP_259056216.1">
    <property type="nucleotide sequence ID" value="NZ_JANUCT010000015.1"/>
</dbReference>
<dbReference type="InterPro" id="IPR002068">
    <property type="entry name" value="A-crystallin/Hsp20_dom"/>
</dbReference>
<dbReference type="PANTHER" id="PTHR11527">
    <property type="entry name" value="HEAT-SHOCK PROTEIN 20 FAMILY MEMBER"/>
    <property type="match status" value="1"/>
</dbReference>
<dbReference type="Pfam" id="PF00011">
    <property type="entry name" value="HSP20"/>
    <property type="match status" value="1"/>
</dbReference>
<comment type="caution">
    <text evidence="4">The sequence shown here is derived from an EMBL/GenBank/DDBJ whole genome shotgun (WGS) entry which is preliminary data.</text>
</comment>
<evidence type="ECO:0000259" key="3">
    <source>
        <dbReference type="PROSITE" id="PS01031"/>
    </source>
</evidence>
<dbReference type="AlphaFoldDB" id="A0AAE3L5U9"/>
<organism evidence="4 5">
    <name type="scientific">Methylohalomonas lacus</name>
    <dbReference type="NCBI Taxonomy" id="398773"/>
    <lineage>
        <taxon>Bacteria</taxon>
        <taxon>Pseudomonadati</taxon>
        <taxon>Pseudomonadota</taxon>
        <taxon>Gammaproteobacteria</taxon>
        <taxon>Methylohalomonadales</taxon>
        <taxon>Methylohalomonadaceae</taxon>
        <taxon>Methylohalomonas</taxon>
    </lineage>
</organism>
<dbReference type="PROSITE" id="PS01031">
    <property type="entry name" value="SHSP"/>
    <property type="match status" value="1"/>
</dbReference>
<dbReference type="Gene3D" id="2.60.40.790">
    <property type="match status" value="1"/>
</dbReference>
<evidence type="ECO:0000256" key="2">
    <source>
        <dbReference type="RuleBase" id="RU003616"/>
    </source>
</evidence>
<accession>A0AAE3L5U9</accession>
<keyword evidence="5" id="KW-1185">Reference proteome</keyword>
<reference evidence="4" key="1">
    <citation type="submission" date="2022-08" db="EMBL/GenBank/DDBJ databases">
        <title>Genomic Encyclopedia of Type Strains, Phase III (KMG-III): the genomes of soil and plant-associated and newly described type strains.</title>
        <authorList>
            <person name="Whitman W."/>
        </authorList>
    </citation>
    <scope>NUCLEOTIDE SEQUENCE</scope>
    <source>
        <strain evidence="4">HMT 1</strain>
    </source>
</reference>
<dbReference type="InterPro" id="IPR031107">
    <property type="entry name" value="Small_HSP"/>
</dbReference>
<protein>
    <submittedName>
        <fullName evidence="4">HSP20 family protein</fullName>
    </submittedName>
</protein>
<feature type="domain" description="SHSP" evidence="3">
    <location>
        <begin position="39"/>
        <end position="149"/>
    </location>
</feature>
<gene>
    <name evidence="4" type="ORF">J2T55_002095</name>
</gene>
<name>A0AAE3L5U9_9GAMM</name>
<dbReference type="CDD" id="cd06464">
    <property type="entry name" value="ACD_sHsps-like"/>
    <property type="match status" value="1"/>
</dbReference>
<dbReference type="Proteomes" id="UP001204445">
    <property type="component" value="Unassembled WGS sequence"/>
</dbReference>
<evidence type="ECO:0000313" key="4">
    <source>
        <dbReference type="EMBL" id="MCS3904062.1"/>
    </source>
</evidence>
<comment type="similarity">
    <text evidence="1 2">Belongs to the small heat shock protein (HSP20) family.</text>
</comment>
<sequence length="149" mass="16919">MNLVNYEPWGALRKMRNDINTLFGDLDDTGDIASRAPELSQGTWLPAVDIREDENAYRVSADLPGIDPKDVEVTMENNVLTIRGERKEESVDPHDYRRVERQYGAFVRRFTLPNYADPEQISAKGKNGTLEVVIAKSEKAKPKRIEVKS</sequence>